<organism evidence="2 3">
    <name type="scientific">Tursiops truncatus papillomavirus 1</name>
    <dbReference type="NCBI Taxonomy" id="936059"/>
    <lineage>
        <taxon>Viruses</taxon>
        <taxon>Monodnaviria</taxon>
        <taxon>Shotokuvirae</taxon>
        <taxon>Cossaviricota</taxon>
        <taxon>Papovaviricetes</taxon>
        <taxon>Zurhausenvirales</taxon>
        <taxon>Papillomaviridae</taxon>
        <taxon>Firstpapillomavirinae</taxon>
        <taxon>Upsilonpapillomavirus</taxon>
        <taxon>Upsilonpapillomavirus 1</taxon>
    </lineage>
</organism>
<keyword evidence="1" id="KW-1133">Transmembrane helix</keyword>
<dbReference type="RefSeq" id="YP_002117844.1">
    <property type="nucleotide sequence ID" value="NC_011109.1"/>
</dbReference>
<dbReference type="KEGG" id="vg:6740859"/>
<proteinExistence type="predicted"/>
<name>B4XYE4_9PAPI</name>
<reference evidence="2 3" key="1">
    <citation type="journal article" date="2008" name="Virology">
        <title>Genomic characterization of novel dolphin papillomaviruses provides indications for recombination within the Papillomaviridae.</title>
        <authorList>
            <person name="Rector A."/>
            <person name="Stevens H."/>
            <person name="Lacave G."/>
            <person name="Lemey P."/>
            <person name="Mostmans S."/>
            <person name="Salbany A."/>
            <person name="Vos M."/>
            <person name="Van Doorslaer K."/>
            <person name="Ghim S.J."/>
            <person name="Rehtanz M."/>
            <person name="Bossart G.D."/>
            <person name="Jenson A.B."/>
            <person name="Van Ranst M."/>
        </authorList>
    </citation>
    <scope>NUCLEOTIDE SEQUENCE [LARGE SCALE GENOMIC DNA]</scope>
</reference>
<keyword evidence="3" id="KW-1185">Reference proteome</keyword>
<dbReference type="EMBL" id="EU240894">
    <property type="protein sequence ID" value="ABY73448.1"/>
    <property type="molecule type" value="Genomic_DNA"/>
</dbReference>
<feature type="non-terminal residue" evidence="2">
    <location>
        <position position="1"/>
    </location>
</feature>
<evidence type="ECO:0000256" key="1">
    <source>
        <dbReference type="SAM" id="Phobius"/>
    </source>
</evidence>
<dbReference type="Proteomes" id="UP000052102">
    <property type="component" value="Segment"/>
</dbReference>
<dbReference type="GeneID" id="6740859"/>
<sequence length="31" mass="3587">LLVCILFVLFPLCIFVIKSCMHPASLLYIYI</sequence>
<gene>
    <name evidence="2" type="primary">E5</name>
</gene>
<protein>
    <submittedName>
        <fullName evidence="2">E5</fullName>
    </submittedName>
</protein>
<accession>B4XYE4</accession>
<keyword evidence="1" id="KW-0812">Transmembrane</keyword>
<evidence type="ECO:0000313" key="2">
    <source>
        <dbReference type="EMBL" id="ABY73448.1"/>
    </source>
</evidence>
<feature type="transmembrane region" description="Helical" evidence="1">
    <location>
        <begin position="6"/>
        <end position="30"/>
    </location>
</feature>
<keyword evidence="1" id="KW-0472">Membrane</keyword>
<evidence type="ECO:0000313" key="3">
    <source>
        <dbReference type="Proteomes" id="UP000052102"/>
    </source>
</evidence>